<sequence length="215" mass="21214">MSLETNITSAFVRVATEFKTLRTQITGNNTGSLAGLTTTAKGNLVAAINELDAAVEALSSAEGGATIVDGAPTTTSVWSSSKTDAEIDAAVTAAIATLTDSAPGALDTLNELAAALGDDPNFATTITSALAGKAALNHTHTASQVTDFNSAVDARVAGAVPAASATTAGKVELATDAEAIAGTDAVRAVTPANLMAVAGDSTKDFVSAFNTALTA</sequence>
<reference evidence="1" key="1">
    <citation type="submission" date="2021-09" db="EMBL/GenBank/DDBJ databases">
        <authorList>
            <person name="Andersen S.H."/>
            <person name="Beall E.A."/>
            <person name="Cappelle B."/>
            <person name="Falteisek K.J."/>
            <person name="Fenske B.A."/>
            <person name="Gansluckner N.W."/>
            <person name="Gilbertson S.M."/>
            <person name="Krings K.J."/>
            <person name="Mobeck M."/>
            <person name="Odeku J.O."/>
            <person name="Poncelet M.E."/>
            <person name="Rohr J.R."/>
            <person name="Rolands L."/>
            <person name="Whipple C.D."/>
            <person name="Whipple E.M."/>
            <person name="Spring A.M."/>
            <person name="Klyczek K."/>
            <person name="Garlena R.A."/>
            <person name="Russell D.A."/>
            <person name="Pope W.H."/>
            <person name="Jacobs-Sera D."/>
            <person name="Hatfull G.F."/>
        </authorList>
    </citation>
    <scope>NUCLEOTIDE SEQUENCE</scope>
</reference>
<dbReference type="EMBL" id="OK040790">
    <property type="protein sequence ID" value="UDL15968.1"/>
    <property type="molecule type" value="Genomic_DNA"/>
</dbReference>
<gene>
    <name evidence="1" type="primary">218</name>
    <name evidence="1" type="ORF">SEA_PUMPERNICKEL_218</name>
</gene>
<name>A0AAE8Y7P4_9CAUD</name>
<organism evidence="1 2">
    <name type="scientific">Microbacterium phage Pumpernickel</name>
    <dbReference type="NCBI Taxonomy" id="2885983"/>
    <lineage>
        <taxon>Viruses</taxon>
        <taxon>Duplodnaviria</taxon>
        <taxon>Heunggongvirae</taxon>
        <taxon>Uroviricota</taxon>
        <taxon>Caudoviricetes</taxon>
        <taxon>Pumpernickelvirus</taxon>
        <taxon>Pumpernickelvirus pumpernickel</taxon>
    </lineage>
</organism>
<protein>
    <recommendedName>
        <fullName evidence="3">Minor tail protein</fullName>
    </recommendedName>
</protein>
<evidence type="ECO:0008006" key="3">
    <source>
        <dbReference type="Google" id="ProtNLM"/>
    </source>
</evidence>
<dbReference type="RefSeq" id="YP_010755208.1">
    <property type="nucleotide sequence ID" value="NC_073468.1"/>
</dbReference>
<accession>A0AAE8Y7P4</accession>
<proteinExistence type="predicted"/>
<dbReference type="GeneID" id="80019859"/>
<keyword evidence="2" id="KW-1185">Reference proteome</keyword>
<evidence type="ECO:0000313" key="1">
    <source>
        <dbReference type="EMBL" id="UDL15968.1"/>
    </source>
</evidence>
<evidence type="ECO:0000313" key="2">
    <source>
        <dbReference type="Proteomes" id="UP000827768"/>
    </source>
</evidence>
<dbReference type="Proteomes" id="UP000827768">
    <property type="component" value="Segment"/>
</dbReference>
<dbReference type="KEGG" id="vg:80019859"/>